<dbReference type="InterPro" id="IPR013785">
    <property type="entry name" value="Aldolase_TIM"/>
</dbReference>
<dbReference type="InterPro" id="IPR034291">
    <property type="entry name" value="TMP_synthase"/>
</dbReference>
<comment type="pathway">
    <text evidence="2 10 12">Cofactor biosynthesis; thiamine diphosphate biosynthesis; thiamine phosphate from 4-amino-2-methyl-5-diphosphomethylpyrimidine and 4-methyl-5-(2-phosphoethyl)-thiazole: step 1/1.</text>
</comment>
<feature type="binding site" evidence="10">
    <location>
        <position position="91"/>
    </location>
    <ligand>
        <name>Mg(2+)</name>
        <dbReference type="ChEBI" id="CHEBI:18420"/>
    </ligand>
</feature>
<feature type="binding site" evidence="10">
    <location>
        <position position="167"/>
    </location>
    <ligand>
        <name>2-[(2R,5Z)-2-carboxy-4-methylthiazol-5(2H)-ylidene]ethyl phosphate</name>
        <dbReference type="ChEBI" id="CHEBI:62899"/>
    </ligand>
</feature>
<evidence type="ECO:0000256" key="7">
    <source>
        <dbReference type="ARBA" id="ARBA00047334"/>
    </source>
</evidence>
<feature type="binding site" evidence="10">
    <location>
        <position position="139"/>
    </location>
    <ligand>
        <name>4-amino-2-methyl-5-(diphosphooxymethyl)pyrimidine</name>
        <dbReference type="ChEBI" id="CHEBI:57841"/>
    </ligand>
</feature>
<gene>
    <name evidence="10" type="primary">thiE</name>
    <name evidence="14" type="ORF">Desaf_0993</name>
</gene>
<evidence type="ECO:0000256" key="11">
    <source>
        <dbReference type="RuleBase" id="RU003826"/>
    </source>
</evidence>
<evidence type="ECO:0000256" key="6">
    <source>
        <dbReference type="ARBA" id="ARBA00022977"/>
    </source>
</evidence>
<dbReference type="EMBL" id="CP003221">
    <property type="protein sequence ID" value="EGJ49341.1"/>
    <property type="molecule type" value="Genomic_DNA"/>
</dbReference>
<dbReference type="UniPathway" id="UPA00060">
    <property type="reaction ID" value="UER00141"/>
</dbReference>
<keyword evidence="3 10" id="KW-0808">Transferase</keyword>
<dbReference type="RefSeq" id="WP_014259156.1">
    <property type="nucleotide sequence ID" value="NC_016629.1"/>
</dbReference>
<reference evidence="14 15" key="1">
    <citation type="journal article" date="2011" name="J. Bacteriol.">
        <title>Genome sequence of the mercury-methylating and pleomorphic Desulfovibrio africanus Strain Walvis Bay.</title>
        <authorList>
            <person name="Brown S.D."/>
            <person name="Wall J.D."/>
            <person name="Kucken A.M."/>
            <person name="Gilmour C.C."/>
            <person name="Podar M."/>
            <person name="Brandt C.C."/>
            <person name="Teshima H."/>
            <person name="Detter J.C."/>
            <person name="Han C.S."/>
            <person name="Land M.L."/>
            <person name="Lucas S."/>
            <person name="Han J."/>
            <person name="Pennacchio L."/>
            <person name="Nolan M."/>
            <person name="Pitluck S."/>
            <person name="Woyke T."/>
            <person name="Goodwin L."/>
            <person name="Palumbo A.V."/>
            <person name="Elias D.A."/>
        </authorList>
    </citation>
    <scope>NUCLEOTIDE SEQUENCE [LARGE SCALE GENOMIC DNA]</scope>
    <source>
        <strain evidence="14 15">Walvis Bay</strain>
    </source>
</reference>
<dbReference type="GO" id="GO:0009229">
    <property type="term" value="P:thiamine diphosphate biosynthetic process"/>
    <property type="evidence" value="ECO:0007669"/>
    <property type="project" value="UniProtKB-UniRule"/>
</dbReference>
<dbReference type="AlphaFoldDB" id="F3YWF5"/>
<keyword evidence="15" id="KW-1185">Reference proteome</keyword>
<evidence type="ECO:0000259" key="13">
    <source>
        <dbReference type="Pfam" id="PF02581"/>
    </source>
</evidence>
<dbReference type="GO" id="GO:0009228">
    <property type="term" value="P:thiamine biosynthetic process"/>
    <property type="evidence" value="ECO:0007669"/>
    <property type="project" value="UniProtKB-KW"/>
</dbReference>
<dbReference type="PANTHER" id="PTHR20857">
    <property type="entry name" value="THIAMINE-PHOSPHATE PYROPHOSPHORYLASE"/>
    <property type="match status" value="1"/>
</dbReference>
<dbReference type="Pfam" id="PF02581">
    <property type="entry name" value="TMP-TENI"/>
    <property type="match status" value="1"/>
</dbReference>
<dbReference type="NCBIfam" id="TIGR00693">
    <property type="entry name" value="thiE"/>
    <property type="match status" value="1"/>
</dbReference>
<dbReference type="FunFam" id="3.20.20.70:FF:000096">
    <property type="entry name" value="Thiamine-phosphate synthase"/>
    <property type="match status" value="1"/>
</dbReference>
<dbReference type="CDD" id="cd00564">
    <property type="entry name" value="TMP_TenI"/>
    <property type="match status" value="1"/>
</dbReference>
<protein>
    <recommendedName>
        <fullName evidence="10">Thiamine-phosphate synthase</fullName>
        <shortName evidence="10">TP synthase</shortName>
        <shortName evidence="10">TPS</shortName>
        <ecNumber evidence="10">2.5.1.3</ecNumber>
    </recommendedName>
    <alternativeName>
        <fullName evidence="10">Thiamine-phosphate pyrophosphorylase</fullName>
        <shortName evidence="10">TMP pyrophosphorylase</shortName>
        <shortName evidence="10">TMP-PPase</shortName>
    </alternativeName>
</protein>
<dbReference type="GO" id="GO:0004789">
    <property type="term" value="F:thiamine-phosphate diphosphorylase activity"/>
    <property type="evidence" value="ECO:0007669"/>
    <property type="project" value="UniProtKB-UniRule"/>
</dbReference>
<proteinExistence type="inferred from homology"/>
<dbReference type="EC" id="2.5.1.3" evidence="10"/>
<dbReference type="PANTHER" id="PTHR20857:SF15">
    <property type="entry name" value="THIAMINE-PHOSPHATE SYNTHASE"/>
    <property type="match status" value="1"/>
</dbReference>
<dbReference type="InterPro" id="IPR036206">
    <property type="entry name" value="ThiamineP_synth_sf"/>
</dbReference>
<dbReference type="eggNOG" id="COG0352">
    <property type="taxonomic scope" value="Bacteria"/>
</dbReference>
<comment type="caution">
    <text evidence="10">Lacks conserved residue(s) required for the propagation of feature annotation.</text>
</comment>
<comment type="similarity">
    <text evidence="10 11">Belongs to the thiamine-phosphate synthase family.</text>
</comment>
<evidence type="ECO:0000256" key="1">
    <source>
        <dbReference type="ARBA" id="ARBA00003814"/>
    </source>
</evidence>
<dbReference type="Proteomes" id="UP000007844">
    <property type="component" value="Chromosome"/>
</dbReference>
<keyword evidence="4 10" id="KW-0479">Metal-binding</keyword>
<keyword evidence="6 10" id="KW-0784">Thiamine biosynthesis</keyword>
<evidence type="ECO:0000256" key="2">
    <source>
        <dbReference type="ARBA" id="ARBA00005165"/>
    </source>
</evidence>
<dbReference type="HAMAP" id="MF_00097">
    <property type="entry name" value="TMP_synthase"/>
    <property type="match status" value="1"/>
</dbReference>
<evidence type="ECO:0000256" key="3">
    <source>
        <dbReference type="ARBA" id="ARBA00022679"/>
    </source>
</evidence>
<evidence type="ECO:0000256" key="5">
    <source>
        <dbReference type="ARBA" id="ARBA00022842"/>
    </source>
</evidence>
<dbReference type="GO" id="GO:0005737">
    <property type="term" value="C:cytoplasm"/>
    <property type="evidence" value="ECO:0007669"/>
    <property type="project" value="TreeGrafter"/>
</dbReference>
<feature type="binding site" evidence="10">
    <location>
        <begin position="39"/>
        <end position="43"/>
    </location>
    <ligand>
        <name>4-amino-2-methyl-5-(diphosphooxymethyl)pyrimidine</name>
        <dbReference type="ChEBI" id="CHEBI:57841"/>
    </ligand>
</feature>
<dbReference type="GO" id="GO:0000287">
    <property type="term" value="F:magnesium ion binding"/>
    <property type="evidence" value="ECO:0007669"/>
    <property type="project" value="UniProtKB-UniRule"/>
</dbReference>
<evidence type="ECO:0000256" key="12">
    <source>
        <dbReference type="RuleBase" id="RU004253"/>
    </source>
</evidence>
<evidence type="ECO:0000256" key="4">
    <source>
        <dbReference type="ARBA" id="ARBA00022723"/>
    </source>
</evidence>
<feature type="binding site" evidence="10">
    <location>
        <position position="110"/>
    </location>
    <ligand>
        <name>4-amino-2-methyl-5-(diphosphooxymethyl)pyrimidine</name>
        <dbReference type="ChEBI" id="CHEBI:57841"/>
    </ligand>
</feature>
<dbReference type="HOGENOM" id="CLU_018272_3_2_7"/>
<evidence type="ECO:0000256" key="10">
    <source>
        <dbReference type="HAMAP-Rule" id="MF_00097"/>
    </source>
</evidence>
<dbReference type="InterPro" id="IPR022998">
    <property type="entry name" value="ThiamineP_synth_TenI"/>
</dbReference>
<organism evidence="14 15">
    <name type="scientific">Desulfocurvibacter africanus subsp. africanus str. Walvis Bay</name>
    <dbReference type="NCBI Taxonomy" id="690850"/>
    <lineage>
        <taxon>Bacteria</taxon>
        <taxon>Pseudomonadati</taxon>
        <taxon>Thermodesulfobacteriota</taxon>
        <taxon>Desulfovibrionia</taxon>
        <taxon>Desulfovibrionales</taxon>
        <taxon>Desulfovibrionaceae</taxon>
        <taxon>Desulfocurvibacter</taxon>
    </lineage>
</organism>
<evidence type="ECO:0000313" key="14">
    <source>
        <dbReference type="EMBL" id="EGJ49341.1"/>
    </source>
</evidence>
<feature type="binding site" evidence="10">
    <location>
        <position position="71"/>
    </location>
    <ligand>
        <name>4-amino-2-methyl-5-(diphosphooxymethyl)pyrimidine</name>
        <dbReference type="ChEBI" id="CHEBI:57841"/>
    </ligand>
</feature>
<comment type="function">
    <text evidence="1 10">Condenses 4-methyl-5-(beta-hydroxyethyl)thiazole monophosphate (THZ-P) and 2-methyl-4-amino-5-hydroxymethyl pyrimidine pyrophosphate (HMP-PP) to form thiamine monophosphate (TMP).</text>
</comment>
<evidence type="ECO:0000256" key="8">
    <source>
        <dbReference type="ARBA" id="ARBA00047851"/>
    </source>
</evidence>
<feature type="domain" description="Thiamine phosphate synthase/TenI" evidence="13">
    <location>
        <begin position="9"/>
        <end position="190"/>
    </location>
</feature>
<dbReference type="STRING" id="690850.Desaf_0993"/>
<sequence length="213" mass="22598">MPARLDLRLYLVTDPVGCMGRDLAWVVAEALAGGVTMVQLREKQATTREFLERAWRIKPICDAAGAPFIINDRVDVALAVGAAGVHLGRQDMPYADARRLLGPRAIIGLTVHNMAELEEAKATDADYFGLGPAFPTRTKPDAPAPWGMDEYARACVLAGRPVVAIGGIGPHNARTVLAAGAHGLAVSSAICSADSPKWAAMELAALHARLWPS</sequence>
<dbReference type="KEGG" id="daf:Desaf_0993"/>
<comment type="cofactor">
    <cofactor evidence="10">
        <name>Mg(2+)</name>
        <dbReference type="ChEBI" id="CHEBI:18420"/>
    </cofactor>
    <text evidence="10">Binds 1 Mg(2+) ion per subunit.</text>
</comment>
<comment type="catalytic activity">
    <reaction evidence="8 10 11">
        <text>2-(2-carboxy-4-methylthiazol-5-yl)ethyl phosphate + 4-amino-2-methyl-5-(diphosphooxymethyl)pyrimidine + 2 H(+) = thiamine phosphate + CO2 + diphosphate</text>
        <dbReference type="Rhea" id="RHEA:47848"/>
        <dbReference type="ChEBI" id="CHEBI:15378"/>
        <dbReference type="ChEBI" id="CHEBI:16526"/>
        <dbReference type="ChEBI" id="CHEBI:33019"/>
        <dbReference type="ChEBI" id="CHEBI:37575"/>
        <dbReference type="ChEBI" id="CHEBI:57841"/>
        <dbReference type="ChEBI" id="CHEBI:62890"/>
        <dbReference type="EC" id="2.5.1.3"/>
    </reaction>
</comment>
<dbReference type="SUPFAM" id="SSF51391">
    <property type="entry name" value="Thiamin phosphate synthase"/>
    <property type="match status" value="1"/>
</dbReference>
<dbReference type="Gene3D" id="3.20.20.70">
    <property type="entry name" value="Aldolase class I"/>
    <property type="match status" value="1"/>
</dbReference>
<comment type="catalytic activity">
    <reaction evidence="7 10 11">
        <text>4-methyl-5-(2-phosphooxyethyl)-thiazole + 4-amino-2-methyl-5-(diphosphooxymethyl)pyrimidine + H(+) = thiamine phosphate + diphosphate</text>
        <dbReference type="Rhea" id="RHEA:22328"/>
        <dbReference type="ChEBI" id="CHEBI:15378"/>
        <dbReference type="ChEBI" id="CHEBI:33019"/>
        <dbReference type="ChEBI" id="CHEBI:37575"/>
        <dbReference type="ChEBI" id="CHEBI:57841"/>
        <dbReference type="ChEBI" id="CHEBI:58296"/>
        <dbReference type="EC" id="2.5.1.3"/>
    </reaction>
</comment>
<accession>F3YWF5</accession>
<evidence type="ECO:0000313" key="15">
    <source>
        <dbReference type="Proteomes" id="UP000007844"/>
    </source>
</evidence>
<feature type="binding site" evidence="10">
    <location>
        <position position="72"/>
    </location>
    <ligand>
        <name>Mg(2+)</name>
        <dbReference type="ChEBI" id="CHEBI:18420"/>
    </ligand>
</feature>
<name>F3YWF5_DESAF</name>
<feature type="binding site" evidence="10">
    <location>
        <begin position="136"/>
        <end position="138"/>
    </location>
    <ligand>
        <name>2-[(2R,5Z)-2-carboxy-4-methylthiazol-5(2H)-ylidene]ethyl phosphate</name>
        <dbReference type="ChEBI" id="CHEBI:62899"/>
    </ligand>
</feature>
<keyword evidence="5 10" id="KW-0460">Magnesium</keyword>
<comment type="catalytic activity">
    <reaction evidence="9 10 11">
        <text>2-[(2R,5Z)-2-carboxy-4-methylthiazol-5(2H)-ylidene]ethyl phosphate + 4-amino-2-methyl-5-(diphosphooxymethyl)pyrimidine + 2 H(+) = thiamine phosphate + CO2 + diphosphate</text>
        <dbReference type="Rhea" id="RHEA:47844"/>
        <dbReference type="ChEBI" id="CHEBI:15378"/>
        <dbReference type="ChEBI" id="CHEBI:16526"/>
        <dbReference type="ChEBI" id="CHEBI:33019"/>
        <dbReference type="ChEBI" id="CHEBI:37575"/>
        <dbReference type="ChEBI" id="CHEBI:57841"/>
        <dbReference type="ChEBI" id="CHEBI:62899"/>
        <dbReference type="EC" id="2.5.1.3"/>
    </reaction>
</comment>
<evidence type="ECO:0000256" key="9">
    <source>
        <dbReference type="ARBA" id="ARBA00047883"/>
    </source>
</evidence>